<dbReference type="GO" id="GO:0005524">
    <property type="term" value="F:ATP binding"/>
    <property type="evidence" value="ECO:0007669"/>
    <property type="project" value="UniProtKB-KW"/>
</dbReference>
<sequence length="476" mass="51047">MRTTPGSTRSWLRAHPLVFDAILAVVLTTASLWWIASAGPEEGAGWLRSATPRPADALNLVLAAACTLPVALRRSRPLVLLVATCVPQAALDTLHYDPGLSEFGGLVLLYSVAAYRGLALSLAALVVSFSSYVASAVSGVITPSWTDHVVVTAVLLLCWVCGRALRLRRAYLDELVQRAHRLERARDADTRAARAEERSRIARELHDVVAHHVSVMTVQAAAARRMLDTKPDVARDALTAIEEMGRTAMAEMRNIVGVLRTDGPAERGPQPGMQDLPALVEQMREAGLRTQLRIEGDRPGLPPGVDLAAYRLVQEALTNSLRHAGPAARAWVTVRHEGNELTLQVEDDGRGAAEESVRIGGKGHGLVGIRERVALYGGVLRIGPRVGGGFEVRARFPLKDSPLKDRPVRVGSGRDGSVKGGPGRELPLRHVAPGDDTTEHAPEHGTTGHDAPEHGTTGHEPATNHPLTHGPLKDTT</sequence>
<dbReference type="InterPro" id="IPR003594">
    <property type="entry name" value="HATPase_dom"/>
</dbReference>
<dbReference type="EC" id="2.7.13.3" evidence="2"/>
<accession>A0A5R8Z3M6</accession>
<dbReference type="OrthoDB" id="227596at2"/>
<feature type="region of interest" description="Disordered" evidence="9">
    <location>
        <begin position="401"/>
        <end position="476"/>
    </location>
</feature>
<keyword evidence="6 12" id="KW-0418">Kinase</keyword>
<dbReference type="Pfam" id="PF07730">
    <property type="entry name" value="HisKA_3"/>
    <property type="match status" value="1"/>
</dbReference>
<evidence type="ECO:0000256" key="1">
    <source>
        <dbReference type="ARBA" id="ARBA00000085"/>
    </source>
</evidence>
<dbReference type="InterPro" id="IPR036890">
    <property type="entry name" value="HATPase_C_sf"/>
</dbReference>
<dbReference type="InterPro" id="IPR050482">
    <property type="entry name" value="Sensor_HK_TwoCompSys"/>
</dbReference>
<dbReference type="CDD" id="cd16917">
    <property type="entry name" value="HATPase_UhpB-NarQ-NarX-like"/>
    <property type="match status" value="1"/>
</dbReference>
<dbReference type="GO" id="GO:0046983">
    <property type="term" value="F:protein dimerization activity"/>
    <property type="evidence" value="ECO:0007669"/>
    <property type="project" value="InterPro"/>
</dbReference>
<evidence type="ECO:0000313" key="13">
    <source>
        <dbReference type="Proteomes" id="UP000309033"/>
    </source>
</evidence>
<feature type="transmembrane region" description="Helical" evidence="10">
    <location>
        <begin position="148"/>
        <end position="165"/>
    </location>
</feature>
<feature type="transmembrane region" description="Helical" evidence="10">
    <location>
        <begin position="12"/>
        <end position="35"/>
    </location>
</feature>
<keyword evidence="13" id="KW-1185">Reference proteome</keyword>
<evidence type="ECO:0000256" key="7">
    <source>
        <dbReference type="ARBA" id="ARBA00022840"/>
    </source>
</evidence>
<dbReference type="InterPro" id="IPR005467">
    <property type="entry name" value="His_kinase_dom"/>
</dbReference>
<dbReference type="GO" id="GO:0016020">
    <property type="term" value="C:membrane"/>
    <property type="evidence" value="ECO:0007669"/>
    <property type="project" value="InterPro"/>
</dbReference>
<keyword evidence="4" id="KW-0808">Transferase</keyword>
<organism evidence="12 13">
    <name type="scientific">Microbispora triticiradicis</name>
    <dbReference type="NCBI Taxonomy" id="2200763"/>
    <lineage>
        <taxon>Bacteria</taxon>
        <taxon>Bacillati</taxon>
        <taxon>Actinomycetota</taxon>
        <taxon>Actinomycetes</taxon>
        <taxon>Streptosporangiales</taxon>
        <taxon>Streptosporangiaceae</taxon>
        <taxon>Microbispora</taxon>
    </lineage>
</organism>
<evidence type="ECO:0000259" key="11">
    <source>
        <dbReference type="PROSITE" id="PS50109"/>
    </source>
</evidence>
<comment type="catalytic activity">
    <reaction evidence="1">
        <text>ATP + protein L-histidine = ADP + protein N-phospho-L-histidine.</text>
        <dbReference type="EC" id="2.7.13.3"/>
    </reaction>
</comment>
<evidence type="ECO:0000313" key="12">
    <source>
        <dbReference type="EMBL" id="TLP59737.1"/>
    </source>
</evidence>
<evidence type="ECO:0000256" key="9">
    <source>
        <dbReference type="SAM" id="MobiDB-lite"/>
    </source>
</evidence>
<dbReference type="Proteomes" id="UP000309033">
    <property type="component" value="Unassembled WGS sequence"/>
</dbReference>
<feature type="domain" description="Histidine kinase" evidence="11">
    <location>
        <begin position="311"/>
        <end position="400"/>
    </location>
</feature>
<dbReference type="AlphaFoldDB" id="A0A5R8Z3M6"/>
<evidence type="ECO:0000256" key="3">
    <source>
        <dbReference type="ARBA" id="ARBA00022553"/>
    </source>
</evidence>
<evidence type="ECO:0000256" key="6">
    <source>
        <dbReference type="ARBA" id="ARBA00022777"/>
    </source>
</evidence>
<feature type="compositionally biased region" description="Basic and acidic residues" evidence="9">
    <location>
        <begin position="437"/>
        <end position="457"/>
    </location>
</feature>
<dbReference type="PROSITE" id="PS50109">
    <property type="entry name" value="HIS_KIN"/>
    <property type="match status" value="1"/>
</dbReference>
<evidence type="ECO:0000256" key="2">
    <source>
        <dbReference type="ARBA" id="ARBA00012438"/>
    </source>
</evidence>
<keyword evidence="3" id="KW-0597">Phosphoprotein</keyword>
<dbReference type="InterPro" id="IPR055558">
    <property type="entry name" value="DUF7134"/>
</dbReference>
<evidence type="ECO:0000256" key="5">
    <source>
        <dbReference type="ARBA" id="ARBA00022741"/>
    </source>
</evidence>
<dbReference type="SMART" id="SM00387">
    <property type="entry name" value="HATPase_c"/>
    <property type="match status" value="1"/>
</dbReference>
<dbReference type="InterPro" id="IPR011712">
    <property type="entry name" value="Sig_transdc_His_kin_sub3_dim/P"/>
</dbReference>
<dbReference type="EMBL" id="VANP01000005">
    <property type="protein sequence ID" value="TLP59737.1"/>
    <property type="molecule type" value="Genomic_DNA"/>
</dbReference>
<evidence type="ECO:0000256" key="8">
    <source>
        <dbReference type="ARBA" id="ARBA00023012"/>
    </source>
</evidence>
<evidence type="ECO:0000256" key="10">
    <source>
        <dbReference type="SAM" id="Phobius"/>
    </source>
</evidence>
<dbReference type="Pfam" id="PF23539">
    <property type="entry name" value="DUF7134"/>
    <property type="match status" value="1"/>
</dbReference>
<keyword evidence="10" id="KW-0472">Membrane</keyword>
<keyword evidence="10" id="KW-0812">Transmembrane</keyword>
<dbReference type="PANTHER" id="PTHR24421:SF10">
    <property type="entry name" value="NITRATE_NITRITE SENSOR PROTEIN NARQ"/>
    <property type="match status" value="1"/>
</dbReference>
<gene>
    <name evidence="12" type="ORF">FED44_15805</name>
</gene>
<dbReference type="GO" id="GO:0000155">
    <property type="term" value="F:phosphorelay sensor kinase activity"/>
    <property type="evidence" value="ECO:0007669"/>
    <property type="project" value="InterPro"/>
</dbReference>
<dbReference type="PANTHER" id="PTHR24421">
    <property type="entry name" value="NITRATE/NITRITE SENSOR PROTEIN NARX-RELATED"/>
    <property type="match status" value="1"/>
</dbReference>
<keyword evidence="8" id="KW-0902">Two-component regulatory system</keyword>
<reference evidence="12" key="1">
    <citation type="submission" date="2019-05" db="EMBL/GenBank/DDBJ databases">
        <title>Isolation, diversity and antifungal activity of Actinobacteria from wheat.</title>
        <authorList>
            <person name="Yu B."/>
        </authorList>
    </citation>
    <scope>NUCLEOTIDE SEQUENCE [LARGE SCALE GENOMIC DNA]</scope>
    <source>
        <strain evidence="12">NEAU-HEGS1-5</strain>
    </source>
</reference>
<feature type="transmembrane region" description="Helical" evidence="10">
    <location>
        <begin position="118"/>
        <end position="142"/>
    </location>
</feature>
<keyword evidence="5" id="KW-0547">Nucleotide-binding</keyword>
<dbReference type="Pfam" id="PF02518">
    <property type="entry name" value="HATPase_c"/>
    <property type="match status" value="1"/>
</dbReference>
<keyword evidence="7" id="KW-0067">ATP-binding</keyword>
<evidence type="ECO:0000256" key="4">
    <source>
        <dbReference type="ARBA" id="ARBA00022679"/>
    </source>
</evidence>
<name>A0A5R8Z3M6_9ACTN</name>
<keyword evidence="10" id="KW-1133">Transmembrane helix</keyword>
<dbReference type="Gene3D" id="3.30.565.10">
    <property type="entry name" value="Histidine kinase-like ATPase, C-terminal domain"/>
    <property type="match status" value="1"/>
</dbReference>
<dbReference type="SUPFAM" id="SSF55874">
    <property type="entry name" value="ATPase domain of HSP90 chaperone/DNA topoisomerase II/histidine kinase"/>
    <property type="match status" value="1"/>
</dbReference>
<dbReference type="Gene3D" id="1.20.5.1930">
    <property type="match status" value="1"/>
</dbReference>
<protein>
    <recommendedName>
        <fullName evidence="2">histidine kinase</fullName>
        <ecNumber evidence="2">2.7.13.3</ecNumber>
    </recommendedName>
</protein>
<comment type="caution">
    <text evidence="12">The sequence shown here is derived from an EMBL/GenBank/DDBJ whole genome shotgun (WGS) entry which is preliminary data.</text>
</comment>
<proteinExistence type="predicted"/>